<comment type="caution">
    <text evidence="4">The sequence shown here is derived from an EMBL/GenBank/DDBJ whole genome shotgun (WGS) entry which is preliminary data.</text>
</comment>
<evidence type="ECO:0000259" key="3">
    <source>
        <dbReference type="Pfam" id="PF25989"/>
    </source>
</evidence>
<dbReference type="Pfam" id="PF25989">
    <property type="entry name" value="YknX_C"/>
    <property type="match status" value="1"/>
</dbReference>
<accession>A0A7C3J610</accession>
<dbReference type="InterPro" id="IPR006143">
    <property type="entry name" value="RND_pump_MFP"/>
</dbReference>
<feature type="domain" description="YknX-like C-terminal permuted SH3-like" evidence="3">
    <location>
        <begin position="220"/>
        <end position="285"/>
    </location>
</feature>
<dbReference type="Gene3D" id="2.40.420.20">
    <property type="match status" value="1"/>
</dbReference>
<comment type="similarity">
    <text evidence="1">Belongs to the membrane fusion protein (MFP) (TC 8.A.1) family.</text>
</comment>
<dbReference type="AlphaFoldDB" id="A0A7C3J610"/>
<feature type="domain" description="Multidrug resistance protein MdtA-like barrel-sandwich hybrid" evidence="2">
    <location>
        <begin position="62"/>
        <end position="136"/>
    </location>
</feature>
<sequence>MKKFFVVLSVIIVIVILVLFSKTRNKPIKTEEFVRTVSYEIVKKGEIKIYQDFYGKIEGYKQTEVFPDVPGRFLEYKVSEGDYVKKDQVIAELDRSIPGVSFEKAKVVSPIDGTVYELSLNKGDFVTNQTLICMIVDDANKIAKVTVSSEILGKIKNGTLAFVEVDGQKFDGRVVRVSKYPNNYTNLGSVDVLFSGKGNLINKGCTIKILLDSKENVPIVPFESVKNEQEKEYVFVMKDGTANRMDVKTGLKNESFVEIISGLNEGDTVITIGSDMVKNGQKVKVR</sequence>
<dbReference type="InterPro" id="IPR058625">
    <property type="entry name" value="MdtA-like_BSH"/>
</dbReference>
<organism evidence="4">
    <name type="scientific">candidate division WOR-3 bacterium</name>
    <dbReference type="NCBI Taxonomy" id="2052148"/>
    <lineage>
        <taxon>Bacteria</taxon>
        <taxon>Bacteria division WOR-3</taxon>
    </lineage>
</organism>
<proteinExistence type="inferred from homology"/>
<reference evidence="4" key="1">
    <citation type="journal article" date="2020" name="mSystems">
        <title>Genome- and Community-Level Interaction Insights into Carbon Utilization and Element Cycling Functions of Hydrothermarchaeota in Hydrothermal Sediment.</title>
        <authorList>
            <person name="Zhou Z."/>
            <person name="Liu Y."/>
            <person name="Xu W."/>
            <person name="Pan J."/>
            <person name="Luo Z.H."/>
            <person name="Li M."/>
        </authorList>
    </citation>
    <scope>NUCLEOTIDE SEQUENCE [LARGE SCALE GENOMIC DNA]</scope>
    <source>
        <strain evidence="4">SpSt-464</strain>
    </source>
</reference>
<dbReference type="PANTHER" id="PTHR30469">
    <property type="entry name" value="MULTIDRUG RESISTANCE PROTEIN MDTA"/>
    <property type="match status" value="1"/>
</dbReference>
<name>A0A7C3J610_UNCW3</name>
<dbReference type="InterPro" id="IPR058637">
    <property type="entry name" value="YknX-like_C"/>
</dbReference>
<evidence type="ECO:0000259" key="2">
    <source>
        <dbReference type="Pfam" id="PF25917"/>
    </source>
</evidence>
<dbReference type="Gene3D" id="2.40.50.100">
    <property type="match status" value="1"/>
</dbReference>
<dbReference type="GO" id="GO:1990281">
    <property type="term" value="C:efflux pump complex"/>
    <property type="evidence" value="ECO:0007669"/>
    <property type="project" value="TreeGrafter"/>
</dbReference>
<protein>
    <submittedName>
        <fullName evidence="4">Efflux RND transporter periplasmic adaptor subunit</fullName>
    </submittedName>
</protein>
<dbReference type="GO" id="GO:0015562">
    <property type="term" value="F:efflux transmembrane transporter activity"/>
    <property type="evidence" value="ECO:0007669"/>
    <property type="project" value="TreeGrafter"/>
</dbReference>
<gene>
    <name evidence="4" type="ORF">ENS15_03695</name>
</gene>
<dbReference type="NCBIfam" id="TIGR01730">
    <property type="entry name" value="RND_mfp"/>
    <property type="match status" value="1"/>
</dbReference>
<evidence type="ECO:0000313" key="4">
    <source>
        <dbReference type="EMBL" id="HFK23735.1"/>
    </source>
</evidence>
<evidence type="ECO:0000256" key="1">
    <source>
        <dbReference type="ARBA" id="ARBA00009477"/>
    </source>
</evidence>
<dbReference type="EMBL" id="DSTT01000005">
    <property type="protein sequence ID" value="HFK23735.1"/>
    <property type="molecule type" value="Genomic_DNA"/>
</dbReference>
<dbReference type="Pfam" id="PF25917">
    <property type="entry name" value="BSH_RND"/>
    <property type="match status" value="1"/>
</dbReference>
<dbReference type="SUPFAM" id="SSF111369">
    <property type="entry name" value="HlyD-like secretion proteins"/>
    <property type="match status" value="1"/>
</dbReference>